<evidence type="ECO:0000259" key="1">
    <source>
        <dbReference type="Pfam" id="PF14216"/>
    </source>
</evidence>
<dbReference type="RefSeq" id="WP_155045660.1">
    <property type="nucleotide sequence ID" value="NZ_WMIH01000016.1"/>
</dbReference>
<name>A0A6L6J4Z2_9RHOB</name>
<evidence type="ECO:0000313" key="3">
    <source>
        <dbReference type="Proteomes" id="UP000478740"/>
    </source>
</evidence>
<accession>A0A6L6J4Z2</accession>
<protein>
    <submittedName>
        <fullName evidence="2">DUF4326 domain-containing protein</fullName>
    </submittedName>
</protein>
<keyword evidence="3" id="KW-1185">Reference proteome</keyword>
<dbReference type="Pfam" id="PF14216">
    <property type="entry name" value="DUF4326"/>
    <property type="match status" value="1"/>
</dbReference>
<proteinExistence type="predicted"/>
<dbReference type="Proteomes" id="UP000478740">
    <property type="component" value="Unassembled WGS sequence"/>
</dbReference>
<dbReference type="InterPro" id="IPR025475">
    <property type="entry name" value="DUF4326"/>
</dbReference>
<comment type="caution">
    <text evidence="2">The sequence shown here is derived from an EMBL/GenBank/DDBJ whole genome shotgun (WGS) entry which is preliminary data.</text>
</comment>
<evidence type="ECO:0000313" key="2">
    <source>
        <dbReference type="EMBL" id="MTH65784.1"/>
    </source>
</evidence>
<reference evidence="2 3" key="1">
    <citation type="submission" date="2019-11" db="EMBL/GenBank/DDBJ databases">
        <authorList>
            <person name="Dong K."/>
        </authorList>
    </citation>
    <scope>NUCLEOTIDE SEQUENCE [LARGE SCALE GENOMIC DNA]</scope>
    <source>
        <strain evidence="2 3">DK608</strain>
    </source>
</reference>
<organism evidence="2 3">
    <name type="scientific">Paracoccus shanxieyensis</name>
    <dbReference type="NCBI Taxonomy" id="2675752"/>
    <lineage>
        <taxon>Bacteria</taxon>
        <taxon>Pseudomonadati</taxon>
        <taxon>Pseudomonadota</taxon>
        <taxon>Alphaproteobacteria</taxon>
        <taxon>Rhodobacterales</taxon>
        <taxon>Paracoccaceae</taxon>
        <taxon>Paracoccus</taxon>
    </lineage>
</organism>
<sequence>MVERIRLSRAKGWRMPPNAVKVDRSTRWGNPFKVDDCRKAGYRGTDEQFAQRCVEAFEAWLGPFWRTNWDGPESDAARTRILEGIEQLRGRDLACWCKLDQPCHANVLLRLANAPTTRQQEQPR</sequence>
<dbReference type="EMBL" id="WMII01000016">
    <property type="protein sequence ID" value="MTH65784.1"/>
    <property type="molecule type" value="Genomic_DNA"/>
</dbReference>
<dbReference type="AlphaFoldDB" id="A0A6L6J4Z2"/>
<feature type="domain" description="DUF4326" evidence="1">
    <location>
        <begin position="9"/>
        <end position="109"/>
    </location>
</feature>
<gene>
    <name evidence="2" type="ORF">GL284_16050</name>
</gene>